<reference evidence="1" key="2">
    <citation type="submission" date="2024-01" db="EMBL/GenBank/DDBJ databases">
        <authorList>
            <person name="Macesic N."/>
        </authorList>
    </citation>
    <scope>NUCLEOTIDE SEQUENCE</scope>
    <source>
        <strain evidence="1">CPO078</strain>
    </source>
</reference>
<dbReference type="RefSeq" id="WP_176392677.1">
    <property type="nucleotide sequence ID" value="NZ_CP159881.1"/>
</dbReference>
<dbReference type="AlphaFoldDB" id="A0AB35WJI3"/>
<proteinExistence type="predicted"/>
<dbReference type="InterPro" id="IPR046507">
    <property type="entry name" value="DUF6685"/>
</dbReference>
<dbReference type="Pfam" id="PF20390">
    <property type="entry name" value="DUF6685"/>
    <property type="match status" value="1"/>
</dbReference>
<accession>A0AB35WJI3</accession>
<organism evidence="1 2">
    <name type="scientific">Klebsiella michiganensis</name>
    <dbReference type="NCBI Taxonomy" id="1134687"/>
    <lineage>
        <taxon>Bacteria</taxon>
        <taxon>Pseudomonadati</taxon>
        <taxon>Pseudomonadota</taxon>
        <taxon>Gammaproteobacteria</taxon>
        <taxon>Enterobacterales</taxon>
        <taxon>Enterobacteriaceae</taxon>
        <taxon>Klebsiella/Raoultella group</taxon>
        <taxon>Klebsiella</taxon>
    </lineage>
</organism>
<name>A0AB35WJI3_9ENTR</name>
<dbReference type="EMBL" id="JARTTH020000002">
    <property type="protein sequence ID" value="MEC6054560.1"/>
    <property type="molecule type" value="Genomic_DNA"/>
</dbReference>
<evidence type="ECO:0000313" key="2">
    <source>
        <dbReference type="Proteomes" id="UP001175817"/>
    </source>
</evidence>
<protein>
    <submittedName>
        <fullName evidence="1">DUF6685 family protein</fullName>
    </submittedName>
</protein>
<reference evidence="1" key="1">
    <citation type="journal article" date="2023" name="Nat. Commun.">
        <title>Genomic dissection of endemic carbapenem resistance reveals metallo-beta-lactamase dissemination through clonal, plasmid and integron transfer.</title>
        <authorList>
            <person name="Macesic N."/>
            <person name="Hawkey J."/>
            <person name="Vezina B."/>
            <person name="Wisniewski J.A."/>
            <person name="Cottingham H."/>
            <person name="Blakeway L.V."/>
            <person name="Harshegyi T."/>
            <person name="Pragastis K."/>
            <person name="Badoordeen G.Z."/>
            <person name="Dennison A."/>
            <person name="Spelman D.W."/>
            <person name="Jenney A.W.J."/>
            <person name="Peleg A.Y."/>
        </authorList>
    </citation>
    <scope>NUCLEOTIDE SEQUENCE</scope>
    <source>
        <strain evidence="1">CPO078</strain>
    </source>
</reference>
<sequence length="259" mass="30143">MRFMLNINNLLNYHNAKKYISLKVTFRPRTPFGQKIFAIGWLWWPATTAGQLQLNRIGIIDMTDNQISSSPPLWRKILEGIQDDFQNSLGYPATLRRRLNNGNLPVSHPQLRNTFWLRSVICWQTWLEYEKHRIRYLRLGHDGDFDYLQRHIPQLDGLINSKISESFCCDITAVGGLSASRDCDQDLSSLDAFAQQCCQELAIPLTRDRLNRNLSHHGLRLSEMVFSQFTWMPGRLYWNNVDGAHHFAAARFLVMTPTY</sequence>
<evidence type="ECO:0000313" key="1">
    <source>
        <dbReference type="EMBL" id="MEC6054560.1"/>
    </source>
</evidence>
<dbReference type="Proteomes" id="UP001175817">
    <property type="component" value="Unassembled WGS sequence"/>
</dbReference>
<comment type="caution">
    <text evidence="1">The sequence shown here is derived from an EMBL/GenBank/DDBJ whole genome shotgun (WGS) entry which is preliminary data.</text>
</comment>
<gene>
    <name evidence="1" type="ORF">QAB24_029295</name>
</gene>